<dbReference type="Pfam" id="PF16220">
    <property type="entry name" value="DUF4880"/>
    <property type="match status" value="1"/>
</dbReference>
<keyword evidence="7" id="KW-1185">Reference proteome</keyword>
<reference evidence="4 7" key="3">
    <citation type="submission" date="2019-12" db="EMBL/GenBank/DDBJ databases">
        <title>Draft Genome Sequences of Six Type Strains of the Genus Massilia.</title>
        <authorList>
            <person name="Miess H."/>
            <person name="Frediansyah A."/>
            <person name="Goeker M."/>
            <person name="Gross H."/>
        </authorList>
    </citation>
    <scope>NUCLEOTIDE SEQUENCE [LARGE SCALE GENOMIC DNA]</scope>
    <source>
        <strain evidence="4 7">DSM 26639</strain>
    </source>
</reference>
<dbReference type="InterPro" id="IPR012373">
    <property type="entry name" value="Ferrdict_sens_TM"/>
</dbReference>
<dbReference type="OrthoDB" id="1100567at2"/>
<dbReference type="Proteomes" id="UP000437862">
    <property type="component" value="Chromosome"/>
</dbReference>
<evidence type="ECO:0000313" key="7">
    <source>
        <dbReference type="Proteomes" id="UP000437862"/>
    </source>
</evidence>
<dbReference type="EMBL" id="VLKW01000002">
    <property type="protein sequence ID" value="TWI50416.1"/>
    <property type="molecule type" value="Genomic_DNA"/>
</dbReference>
<dbReference type="InterPro" id="IPR032623">
    <property type="entry name" value="FecR_N"/>
</dbReference>
<feature type="domain" description="FecR N-terminal" evidence="3">
    <location>
        <begin position="6"/>
        <end position="47"/>
    </location>
</feature>
<name>A0A562Q257_9BURK</name>
<accession>A0A562Q257</accession>
<dbReference type="PIRSF" id="PIRSF018266">
    <property type="entry name" value="FecR"/>
    <property type="match status" value="1"/>
</dbReference>
<dbReference type="Proteomes" id="UP000315112">
    <property type="component" value="Unassembled WGS sequence"/>
</dbReference>
<proteinExistence type="predicted"/>
<evidence type="ECO:0000259" key="3">
    <source>
        <dbReference type="Pfam" id="PF16220"/>
    </source>
</evidence>
<feature type="transmembrane region" description="Helical" evidence="1">
    <location>
        <begin position="91"/>
        <end position="111"/>
    </location>
</feature>
<dbReference type="PANTHER" id="PTHR30273:SF2">
    <property type="entry name" value="PROTEIN FECR"/>
    <property type="match status" value="1"/>
</dbReference>
<protein>
    <submittedName>
        <fullName evidence="4">DUF4880 domain-containing protein</fullName>
    </submittedName>
    <submittedName>
        <fullName evidence="5">FecR family protein</fullName>
    </submittedName>
</protein>
<evidence type="ECO:0000313" key="6">
    <source>
        <dbReference type="Proteomes" id="UP000315112"/>
    </source>
</evidence>
<reference evidence="5" key="2">
    <citation type="submission" date="2019-07" db="EMBL/GenBank/DDBJ databases">
        <authorList>
            <person name="Whitman W."/>
            <person name="Huntemann M."/>
            <person name="Clum A."/>
            <person name="Pillay M."/>
            <person name="Palaniappan K."/>
            <person name="Varghese N."/>
            <person name="Mikhailova N."/>
            <person name="Stamatis D."/>
            <person name="Reddy T."/>
            <person name="Daum C."/>
            <person name="Shapiro N."/>
            <person name="Ivanova N."/>
            <person name="Kyrpides N."/>
            <person name="Woyke T."/>
        </authorList>
    </citation>
    <scope>NUCLEOTIDE SEQUENCE</scope>
    <source>
        <strain evidence="5">CGMCC 1.10685</strain>
    </source>
</reference>
<dbReference type="EMBL" id="CP046904">
    <property type="protein sequence ID" value="QGZ38073.1"/>
    <property type="molecule type" value="Genomic_DNA"/>
</dbReference>
<sequence length="329" mass="34964">MSDVDDQALAWVARAAAGPLDVAARAEFEAWFAASPRHQGAYLRASAIAHSLDQVKVQGSLKPAAPASPAASSPALPLHAPAHAPSHRRRAIVAGGALAAGLAAVAVMAIGPRLPGHTVFETALGEFRKVRLADQSAVSINSGSAVEVRLSDAQRRVMLTRGEAWFEVAKDAARPFIVEAGDVRVRAVGTAFSVRRHAQGADVLVTEGVVEVWANQGTTPKKRVAAGELARVSDAAEIAVAADPAEVERRLAWREGRLVFHNVPLADAVADFNRYNARQLVVADPALRMKPLVGRYRVDQPEEFANDVQALLRVPVAIGADTIRIGIRR</sequence>
<dbReference type="GO" id="GO:0016989">
    <property type="term" value="F:sigma factor antagonist activity"/>
    <property type="evidence" value="ECO:0007669"/>
    <property type="project" value="TreeGrafter"/>
</dbReference>
<gene>
    <name evidence="4" type="ORF">GO485_02760</name>
    <name evidence="5" type="ORF">IP92_01645</name>
</gene>
<feature type="domain" description="FecR protein" evidence="2">
    <location>
        <begin position="120"/>
        <end position="211"/>
    </location>
</feature>
<organism evidence="5 6">
    <name type="scientific">Pseudoduganella flava</name>
    <dbReference type="NCBI Taxonomy" id="871742"/>
    <lineage>
        <taxon>Bacteria</taxon>
        <taxon>Pseudomonadati</taxon>
        <taxon>Pseudomonadota</taxon>
        <taxon>Betaproteobacteria</taxon>
        <taxon>Burkholderiales</taxon>
        <taxon>Oxalobacteraceae</taxon>
        <taxon>Telluria group</taxon>
        <taxon>Pseudoduganella</taxon>
    </lineage>
</organism>
<evidence type="ECO:0000313" key="5">
    <source>
        <dbReference type="EMBL" id="TWI50416.1"/>
    </source>
</evidence>
<evidence type="ECO:0000256" key="1">
    <source>
        <dbReference type="SAM" id="Phobius"/>
    </source>
</evidence>
<evidence type="ECO:0000259" key="2">
    <source>
        <dbReference type="Pfam" id="PF04773"/>
    </source>
</evidence>
<dbReference type="Gene3D" id="2.60.120.1440">
    <property type="match status" value="1"/>
</dbReference>
<reference evidence="5 6" key="1">
    <citation type="journal article" date="2015" name="Stand. Genomic Sci.">
        <title>Genomic Encyclopedia of Bacterial and Archaeal Type Strains, Phase III: the genomes of soil and plant-associated and newly described type strains.</title>
        <authorList>
            <person name="Whitman W.B."/>
            <person name="Woyke T."/>
            <person name="Klenk H.P."/>
            <person name="Zhou Y."/>
            <person name="Lilburn T.G."/>
            <person name="Beck B.J."/>
            <person name="De Vos P."/>
            <person name="Vandamme P."/>
            <person name="Eisen J.A."/>
            <person name="Garrity G."/>
            <person name="Hugenholtz P."/>
            <person name="Kyrpides N.C."/>
        </authorList>
    </citation>
    <scope>NUCLEOTIDE SEQUENCE [LARGE SCALE GENOMIC DNA]</scope>
    <source>
        <strain evidence="5 6">CGMCC 1.10685</strain>
    </source>
</reference>
<dbReference type="AlphaFoldDB" id="A0A562Q257"/>
<keyword evidence="1" id="KW-0472">Membrane</keyword>
<keyword evidence="1" id="KW-1133">Transmembrane helix</keyword>
<dbReference type="PANTHER" id="PTHR30273">
    <property type="entry name" value="PERIPLASMIC SIGNAL SENSOR AND SIGMA FACTOR ACTIVATOR FECR-RELATED"/>
    <property type="match status" value="1"/>
</dbReference>
<dbReference type="Pfam" id="PF04773">
    <property type="entry name" value="FecR"/>
    <property type="match status" value="1"/>
</dbReference>
<evidence type="ECO:0000313" key="4">
    <source>
        <dbReference type="EMBL" id="QGZ38073.1"/>
    </source>
</evidence>
<dbReference type="InterPro" id="IPR006860">
    <property type="entry name" value="FecR"/>
</dbReference>
<dbReference type="RefSeq" id="WP_145874017.1">
    <property type="nucleotide sequence ID" value="NZ_CP046904.1"/>
</dbReference>
<keyword evidence="1" id="KW-0812">Transmembrane</keyword>